<feature type="compositionally biased region" description="Basic and acidic residues" evidence="2">
    <location>
        <begin position="594"/>
        <end position="610"/>
    </location>
</feature>
<dbReference type="InterPro" id="IPR038919">
    <property type="entry name" value="STB2/STB2"/>
</dbReference>
<sequence length="1105" mass="120756">MPVVQPETRHREREEESAVRQRQTRPSILDDSQQSYYQTPSQSQSQIYHGYIPNPTALSSIVPSRSIPRPPTDASTITAQSSPAANRRHVVMPDPVALRYLEDDPCVTVIDRRASLVGYELYVVEQWVCSRQSPTIVIATYTGDPNHAVVVGVLAIPANESEWSARLKIYFKTMQQYHARPKDSPFGEIMATNLSSFPSALTVIAVRDGDIRRHRQEFIVNEDLKRLGCSGRSGLTLSEPTRATQEKFQSLYKTSDRIPFAESVVELIKQCQTALFIFGMLDPQYIDGLLCDVTETAVGDWWTEVGAEYYNAEPTDGILGPTTVSALLGMLMGARNRLAWYGVSVSKDVFDVDNMKKGIGSFQKDMKLERTRRLDHHTLRRLHSATTKGAAGEGGWGVQKAIKSTVEGFGGKRGELVFGMVGGKDKGNIGDIETLDIDKFISLIYGERPKWLWAGKPMRSLASSAAAAVLPSVMGDHFHDRTNTAADLAAGFFSGSASKDKDKEKDKDKDEQAATTATTPGLGVNSRRTLSVPMENDESAQGDALTTTTTAVPTTTSSGGITSSITDSPDMAQQKTGVYASPPPESAVSINDSPYDRERDKYDKYEKYRDNDRDRKRTVFKSVAGRVNDARSGLGRIRDAVGGGLRGHSSKPSRDDTGSAPGSAPAMFSADPSSAALSSATMSGVPMTAPHGIASLAQASLSSPVMVGRAFTWKNKPEEYLDNLRREGELGRGLFANTDMPATERTLQGPQPDADAIAAATTAALEAELSSRLPGFSTEANGRASHLRKDMMAVTSTANTSVAGSVAEGSDLDGPILEAERDCGPGIIGLLRRHSVAGEEYAGERRGQLEKSGGIYAEQLDQKYNLCQRHKLPFEAVWPRRLSFSAAEEAVLDWDEIVDFADVDEDDEQGEGEGDGDDEKKDKEGDGDINGDDVYDQAALLAASKFVTALTLERGLYEDIVKLKDVVGPVVHDRVVALESLDDVYTSQIEEVQSVFFQLSSAYERVQSNSQDLLGLERAQTTEAVREVEMLMAKVEYEIGSLASKVQDVEDGVRQFTQQVEYLEERAEELHSHLQTESWLHWFVRSLTGIGTGPNIVEGARPERR</sequence>
<name>A0ABP0B7P9_9PEZI</name>
<evidence type="ECO:0000313" key="5">
    <source>
        <dbReference type="Proteomes" id="UP001642406"/>
    </source>
</evidence>
<gene>
    <name evidence="4" type="ORF">SBRCBS47491_002443</name>
</gene>
<organism evidence="4 5">
    <name type="scientific">Sporothrix bragantina</name>
    <dbReference type="NCBI Taxonomy" id="671064"/>
    <lineage>
        <taxon>Eukaryota</taxon>
        <taxon>Fungi</taxon>
        <taxon>Dikarya</taxon>
        <taxon>Ascomycota</taxon>
        <taxon>Pezizomycotina</taxon>
        <taxon>Sordariomycetes</taxon>
        <taxon>Sordariomycetidae</taxon>
        <taxon>Ophiostomatales</taxon>
        <taxon>Ophiostomataceae</taxon>
        <taxon>Sporothrix</taxon>
    </lineage>
</organism>
<feature type="compositionally biased region" description="Acidic residues" evidence="2">
    <location>
        <begin position="902"/>
        <end position="917"/>
    </location>
</feature>
<keyword evidence="5" id="KW-1185">Reference proteome</keyword>
<feature type="compositionally biased region" description="Low complexity" evidence="2">
    <location>
        <begin position="546"/>
        <end position="568"/>
    </location>
</feature>
<feature type="domain" description="STB6-like N-terminal" evidence="3">
    <location>
        <begin position="89"/>
        <end position="227"/>
    </location>
</feature>
<evidence type="ECO:0000259" key="3">
    <source>
        <dbReference type="Pfam" id="PF25995"/>
    </source>
</evidence>
<feature type="region of interest" description="Disordered" evidence="2">
    <location>
        <begin position="902"/>
        <end position="929"/>
    </location>
</feature>
<feature type="compositionally biased region" description="Basic and acidic residues" evidence="2">
    <location>
        <begin position="498"/>
        <end position="512"/>
    </location>
</feature>
<evidence type="ECO:0000313" key="4">
    <source>
        <dbReference type="EMBL" id="CAK7215324.1"/>
    </source>
</evidence>
<feature type="compositionally biased region" description="Low complexity" evidence="2">
    <location>
        <begin position="32"/>
        <end position="44"/>
    </location>
</feature>
<protein>
    <recommendedName>
        <fullName evidence="3">STB6-like N-terminal domain-containing protein</fullName>
    </recommendedName>
</protein>
<feature type="compositionally biased region" description="Basic and acidic residues" evidence="2">
    <location>
        <begin position="7"/>
        <end position="19"/>
    </location>
</feature>
<evidence type="ECO:0000256" key="2">
    <source>
        <dbReference type="SAM" id="MobiDB-lite"/>
    </source>
</evidence>
<dbReference type="PANTHER" id="PTHR31011:SF2">
    <property type="entry name" value="PROTEIN STB2-RELATED"/>
    <property type="match status" value="1"/>
</dbReference>
<feature type="coiled-coil region" evidence="1">
    <location>
        <begin position="1046"/>
        <end position="1073"/>
    </location>
</feature>
<reference evidence="4 5" key="1">
    <citation type="submission" date="2024-01" db="EMBL/GenBank/DDBJ databases">
        <authorList>
            <person name="Allen C."/>
            <person name="Tagirdzhanova G."/>
        </authorList>
    </citation>
    <scope>NUCLEOTIDE SEQUENCE [LARGE SCALE GENOMIC DNA]</scope>
</reference>
<keyword evidence="1" id="KW-0175">Coiled coil</keyword>
<dbReference type="Pfam" id="PF25995">
    <property type="entry name" value="STB6_N"/>
    <property type="match status" value="1"/>
</dbReference>
<feature type="compositionally biased region" description="Polar residues" evidence="2">
    <location>
        <begin position="73"/>
        <end position="84"/>
    </location>
</feature>
<feature type="region of interest" description="Disordered" evidence="2">
    <location>
        <begin position="634"/>
        <end position="671"/>
    </location>
</feature>
<dbReference type="Proteomes" id="UP001642406">
    <property type="component" value="Unassembled WGS sequence"/>
</dbReference>
<feature type="region of interest" description="Disordered" evidence="2">
    <location>
        <begin position="59"/>
        <end position="86"/>
    </location>
</feature>
<dbReference type="EMBL" id="CAWUHC010000014">
    <property type="protein sequence ID" value="CAK7215324.1"/>
    <property type="molecule type" value="Genomic_DNA"/>
</dbReference>
<evidence type="ECO:0000256" key="1">
    <source>
        <dbReference type="SAM" id="Coils"/>
    </source>
</evidence>
<dbReference type="InterPro" id="IPR059025">
    <property type="entry name" value="STB6_N"/>
</dbReference>
<accession>A0ABP0B7P9</accession>
<feature type="region of interest" description="Disordered" evidence="2">
    <location>
        <begin position="1"/>
        <end position="44"/>
    </location>
</feature>
<dbReference type="PANTHER" id="PTHR31011">
    <property type="entry name" value="PROTEIN STB2-RELATED"/>
    <property type="match status" value="1"/>
</dbReference>
<proteinExistence type="predicted"/>
<feature type="region of interest" description="Disordered" evidence="2">
    <location>
        <begin position="496"/>
        <end position="610"/>
    </location>
</feature>
<comment type="caution">
    <text evidence="4">The sequence shown here is derived from an EMBL/GenBank/DDBJ whole genome shotgun (WGS) entry which is preliminary data.</text>
</comment>